<feature type="transmembrane region" description="Helical" evidence="6">
    <location>
        <begin position="105"/>
        <end position="125"/>
    </location>
</feature>
<keyword evidence="2" id="KW-1003">Cell membrane</keyword>
<dbReference type="GO" id="GO:0005886">
    <property type="term" value="C:plasma membrane"/>
    <property type="evidence" value="ECO:0007669"/>
    <property type="project" value="UniProtKB-SubCell"/>
</dbReference>
<sequence>MMAWGSVQAWARAWLRTLRMPDGCAPVSRIAGSRDWRLLPVAMLMWAVTLAMQTVSMPCVVDRSVIIWAIGLVVLALTVMMVAVISTGRALNACGGGRRHVGGQLVVMLTAVLVVVVNVGVRQLLDQADPVTLLMGSESQRAVPRQVSITLREPAHASTKRGMDCQARAVVDAVQSDGVMQPSHAAVLAMATYPDCSQWYRGATMRMRVTFTQAAYGRESVWVLASPEPSAGVSSASSTASALQGSVHASWWWRGVNRMQRSLLHATRGLPDQGRVLVPGLAMGVLGHDSPVAVEGQEIVDADYAQWLTQRCKAAGIMHIMAVSGTHFVLVRRLSAFICHRLLAPRWMNAGMAFMLSSGLVMLMQPSASVNRAFVMSWFSTVAMLAGRRAQTGHALSCTMIVMLMADPTAASDLAFALSVGAVLGISWLAPVLQHWWRTWLPRMLADMLAVSVAAQLFALPIQTLMQPALPPWSIIANLVANPLLDVATICALGALMTSWLMPQLGHMLAYAASWGTWPIALAAQWCGDEHAQIDWMPGWQGALMLALVFALMLMWVILAARAGHIVTAMMNNGTSPMRRTLSNRITVWREQTWTELDTVQWKERDHARKTRKRCPPIRRH</sequence>
<feature type="transmembrane region" description="Helical" evidence="6">
    <location>
        <begin position="508"/>
        <end position="526"/>
    </location>
</feature>
<dbReference type="PANTHER" id="PTHR30619:SF7">
    <property type="entry name" value="BETA-LACTAMASE DOMAIN PROTEIN"/>
    <property type="match status" value="1"/>
</dbReference>
<dbReference type="Pfam" id="PF03772">
    <property type="entry name" value="Competence"/>
    <property type="match status" value="1"/>
</dbReference>
<evidence type="ECO:0000313" key="9">
    <source>
        <dbReference type="Proteomes" id="UP000003656"/>
    </source>
</evidence>
<name>D1NTU3_9BIFI</name>
<accession>D1NTU3</accession>
<evidence type="ECO:0000313" key="8">
    <source>
        <dbReference type="EMBL" id="EFA23147.1"/>
    </source>
</evidence>
<dbReference type="InterPro" id="IPR004477">
    <property type="entry name" value="ComEC_N"/>
</dbReference>
<dbReference type="RefSeq" id="WP_006294699.1">
    <property type="nucleotide sequence ID" value="NZ_ABXB03000002.1"/>
</dbReference>
<feature type="transmembrane region" description="Helical" evidence="6">
    <location>
        <begin position="347"/>
        <end position="368"/>
    </location>
</feature>
<feature type="transmembrane region" description="Helical" evidence="6">
    <location>
        <begin position="36"/>
        <end position="53"/>
    </location>
</feature>
<proteinExistence type="predicted"/>
<reference evidence="8 9" key="1">
    <citation type="submission" date="2009-11" db="EMBL/GenBank/DDBJ databases">
        <authorList>
            <person name="Weinstock G."/>
            <person name="Sodergren E."/>
            <person name="Clifton S."/>
            <person name="Fulton L."/>
            <person name="Fulton B."/>
            <person name="Courtney L."/>
            <person name="Fronick C."/>
            <person name="Harrison M."/>
            <person name="Strong C."/>
            <person name="Farmer C."/>
            <person name="Delahaunty K."/>
            <person name="Markovic C."/>
            <person name="Hall O."/>
            <person name="Minx P."/>
            <person name="Tomlinson C."/>
            <person name="Mitreva M."/>
            <person name="Nelson J."/>
            <person name="Hou S."/>
            <person name="Wollam A."/>
            <person name="Pepin K.H."/>
            <person name="Johnson M."/>
            <person name="Bhonagiri V."/>
            <person name="Nash W.E."/>
            <person name="Warren W."/>
            <person name="Chinwalla A."/>
            <person name="Mardis E.R."/>
            <person name="Wilson R.K."/>
        </authorList>
    </citation>
    <scope>NUCLEOTIDE SEQUENCE [LARGE SCALE GENOMIC DNA]</scope>
    <source>
        <strain evidence="8 9">DSM 20093</strain>
    </source>
</reference>
<dbReference type="PANTHER" id="PTHR30619">
    <property type="entry name" value="DNA INTERNALIZATION/COMPETENCE PROTEIN COMEC/REC2"/>
    <property type="match status" value="1"/>
</dbReference>
<gene>
    <name evidence="8" type="ORF">BIFGAL_03261</name>
</gene>
<dbReference type="OrthoDB" id="7177610at2"/>
<evidence type="ECO:0000256" key="4">
    <source>
        <dbReference type="ARBA" id="ARBA00022989"/>
    </source>
</evidence>
<dbReference type="NCBIfam" id="TIGR00360">
    <property type="entry name" value="ComEC_N-term"/>
    <property type="match status" value="1"/>
</dbReference>
<feature type="transmembrane region" description="Helical" evidence="6">
    <location>
        <begin position="538"/>
        <end position="561"/>
    </location>
</feature>
<dbReference type="AlphaFoldDB" id="D1NTU3"/>
<keyword evidence="3 6" id="KW-0812">Transmembrane</keyword>
<feature type="transmembrane region" description="Helical" evidence="6">
    <location>
        <begin position="445"/>
        <end position="463"/>
    </location>
</feature>
<comment type="caution">
    <text evidence="8">The sequence shown here is derived from an EMBL/GenBank/DDBJ whole genome shotgun (WGS) entry which is preliminary data.</text>
</comment>
<evidence type="ECO:0000256" key="2">
    <source>
        <dbReference type="ARBA" id="ARBA00022475"/>
    </source>
</evidence>
<dbReference type="STRING" id="561180.BIFGAL_03261"/>
<keyword evidence="4 6" id="KW-1133">Transmembrane helix</keyword>
<dbReference type="eggNOG" id="COG0658">
    <property type="taxonomic scope" value="Bacteria"/>
</dbReference>
<evidence type="ECO:0000256" key="3">
    <source>
        <dbReference type="ARBA" id="ARBA00022692"/>
    </source>
</evidence>
<evidence type="ECO:0000256" key="1">
    <source>
        <dbReference type="ARBA" id="ARBA00004651"/>
    </source>
</evidence>
<evidence type="ECO:0000256" key="6">
    <source>
        <dbReference type="SAM" id="Phobius"/>
    </source>
</evidence>
<feature type="transmembrane region" description="Helical" evidence="6">
    <location>
        <begin position="475"/>
        <end position="496"/>
    </location>
</feature>
<feature type="transmembrane region" description="Helical" evidence="6">
    <location>
        <begin position="65"/>
        <end position="85"/>
    </location>
</feature>
<feature type="transmembrane region" description="Helical" evidence="6">
    <location>
        <begin position="414"/>
        <end position="433"/>
    </location>
</feature>
<organism evidence="8 9">
    <name type="scientific">Bifidobacterium gallicum DSM 20093 = LMG 11596</name>
    <dbReference type="NCBI Taxonomy" id="561180"/>
    <lineage>
        <taxon>Bacteria</taxon>
        <taxon>Bacillati</taxon>
        <taxon>Actinomycetota</taxon>
        <taxon>Actinomycetes</taxon>
        <taxon>Bifidobacteriales</taxon>
        <taxon>Bifidobacteriaceae</taxon>
        <taxon>Bifidobacterium</taxon>
    </lineage>
</organism>
<dbReference type="Proteomes" id="UP000003656">
    <property type="component" value="Unassembled WGS sequence"/>
</dbReference>
<keyword evidence="5 6" id="KW-0472">Membrane</keyword>
<evidence type="ECO:0000259" key="7">
    <source>
        <dbReference type="Pfam" id="PF03772"/>
    </source>
</evidence>
<dbReference type="InterPro" id="IPR052159">
    <property type="entry name" value="Competence_DNA_uptake"/>
</dbReference>
<evidence type="ECO:0000256" key="5">
    <source>
        <dbReference type="ARBA" id="ARBA00023136"/>
    </source>
</evidence>
<comment type="subcellular location">
    <subcellularLocation>
        <location evidence="1">Cell membrane</location>
        <topology evidence="1">Multi-pass membrane protein</topology>
    </subcellularLocation>
</comment>
<dbReference type="EMBL" id="ABXB03000002">
    <property type="protein sequence ID" value="EFA23147.1"/>
    <property type="molecule type" value="Genomic_DNA"/>
</dbReference>
<feature type="domain" description="ComEC/Rec2-related protein" evidence="7">
    <location>
        <begin position="308"/>
        <end position="556"/>
    </location>
</feature>
<protein>
    <submittedName>
        <fullName evidence="8">ComEC/Rec2-like protein</fullName>
    </submittedName>
</protein>